<dbReference type="Gramene" id="CMT075CT">
    <property type="protein sequence ID" value="CMT075CT"/>
    <property type="gene ID" value="CMT075C"/>
</dbReference>
<gene>
    <name evidence="6" type="ORF">CYME_CMT075C</name>
</gene>
<evidence type="ECO:0000256" key="1">
    <source>
        <dbReference type="ARBA" id="ARBA00010541"/>
    </source>
</evidence>
<reference evidence="6 7" key="1">
    <citation type="journal article" date="2004" name="Nature">
        <title>Genome sequence of the ultrasmall unicellular red alga Cyanidioschyzon merolae 10D.</title>
        <authorList>
            <person name="Matsuzaki M."/>
            <person name="Misumi O."/>
            <person name="Shin-i T."/>
            <person name="Maruyama S."/>
            <person name="Takahara M."/>
            <person name="Miyagishima S."/>
            <person name="Mori T."/>
            <person name="Nishida K."/>
            <person name="Yagisawa F."/>
            <person name="Nishida K."/>
            <person name="Yoshida Y."/>
            <person name="Nishimura Y."/>
            <person name="Nakao S."/>
            <person name="Kobayashi T."/>
            <person name="Momoyama Y."/>
            <person name="Higashiyama T."/>
            <person name="Minoda A."/>
            <person name="Sano M."/>
            <person name="Nomoto H."/>
            <person name="Oishi K."/>
            <person name="Hayashi H."/>
            <person name="Ohta F."/>
            <person name="Nishizaka S."/>
            <person name="Haga S."/>
            <person name="Miura S."/>
            <person name="Morishita T."/>
            <person name="Kabeya Y."/>
            <person name="Terasawa K."/>
            <person name="Suzuki Y."/>
            <person name="Ishii Y."/>
            <person name="Asakawa S."/>
            <person name="Takano H."/>
            <person name="Ohta N."/>
            <person name="Kuroiwa H."/>
            <person name="Tanaka K."/>
            <person name="Shimizu N."/>
            <person name="Sugano S."/>
            <person name="Sato N."/>
            <person name="Nozaki H."/>
            <person name="Ogasawara N."/>
            <person name="Kohara Y."/>
            <person name="Kuroiwa T."/>
        </authorList>
    </citation>
    <scope>NUCLEOTIDE SEQUENCE [LARGE SCALE GENOMIC DNA]</scope>
    <source>
        <strain evidence="6 7">10D</strain>
    </source>
</reference>
<dbReference type="HOGENOM" id="CLU_020120_2_0_1"/>
<keyword evidence="4" id="KW-0720">Serine protease</keyword>
<dbReference type="InterPro" id="IPR043504">
    <property type="entry name" value="Peptidase_S1_PA_chymotrypsin"/>
</dbReference>
<dbReference type="SUPFAM" id="SSF50156">
    <property type="entry name" value="PDZ domain-like"/>
    <property type="match status" value="1"/>
</dbReference>
<dbReference type="Proteomes" id="UP000007014">
    <property type="component" value="Chromosome 20"/>
</dbReference>
<dbReference type="InterPro" id="IPR009003">
    <property type="entry name" value="Peptidase_S1_PA"/>
</dbReference>
<dbReference type="PROSITE" id="PS50106">
    <property type="entry name" value="PDZ"/>
    <property type="match status" value="1"/>
</dbReference>
<accession>M1VCA0</accession>
<protein>
    <submittedName>
        <fullName evidence="6">DegP protease</fullName>
    </submittedName>
</protein>
<dbReference type="STRING" id="280699.M1VCA0"/>
<dbReference type="AlphaFoldDB" id="M1VCA0"/>
<dbReference type="GeneID" id="16997871"/>
<dbReference type="GO" id="GO:0006508">
    <property type="term" value="P:proteolysis"/>
    <property type="evidence" value="ECO:0007669"/>
    <property type="project" value="UniProtKB-KW"/>
</dbReference>
<dbReference type="Gene3D" id="2.40.10.10">
    <property type="entry name" value="Trypsin-like serine proteases"/>
    <property type="match status" value="2"/>
</dbReference>
<proteinExistence type="inferred from homology"/>
<dbReference type="PANTHER" id="PTHR43343">
    <property type="entry name" value="PEPTIDASE S12"/>
    <property type="match status" value="1"/>
</dbReference>
<dbReference type="InterPro" id="IPR001940">
    <property type="entry name" value="Peptidase_S1C"/>
</dbReference>
<name>M1VCA0_CYAM1</name>
<feature type="domain" description="PDZ" evidence="5">
    <location>
        <begin position="360"/>
        <end position="458"/>
    </location>
</feature>
<dbReference type="InterPro" id="IPR051201">
    <property type="entry name" value="Chloro_Bact_Ser_Proteases"/>
</dbReference>
<evidence type="ECO:0000259" key="5">
    <source>
        <dbReference type="PROSITE" id="PS50106"/>
    </source>
</evidence>
<comment type="similarity">
    <text evidence="1">Belongs to the peptidase S1C family.</text>
</comment>
<dbReference type="EMBL" id="AP006502">
    <property type="protein sequence ID" value="BAM83094.1"/>
    <property type="molecule type" value="Genomic_DNA"/>
</dbReference>
<organism evidence="6 7">
    <name type="scientific">Cyanidioschyzon merolae (strain NIES-3377 / 10D)</name>
    <name type="common">Unicellular red alga</name>
    <dbReference type="NCBI Taxonomy" id="280699"/>
    <lineage>
        <taxon>Eukaryota</taxon>
        <taxon>Rhodophyta</taxon>
        <taxon>Bangiophyceae</taxon>
        <taxon>Cyanidiales</taxon>
        <taxon>Cyanidiaceae</taxon>
        <taxon>Cyanidioschyzon</taxon>
    </lineage>
</organism>
<dbReference type="FunFam" id="2.40.10.10:FF:000001">
    <property type="entry name" value="Periplasmic serine protease DegS"/>
    <property type="match status" value="1"/>
</dbReference>
<sequence>MERETLPSGNPSNAFNVGFLLPVVREQWQLRALPRRFLMSRLRCGSVAGRTGTSAAAAGATATATADTVPGIRKLRASQKHLRALSSTCLSRGLGRTFASLLGAALWCVAPGDHSAVSALSLPSAPNYVLPVTEAVAATQSATYTESDLSPEEKATVALFERNRDSVVLVTTLIERRDFSSLNIMEVPSGNGSGFIWDKDGHVVTNFHVVRQAEAARVTMADGKTYPARLVGYDADKDVAVLKIDAPTETLRPVTLGSSAGLHVGQRAYAIGNPFGLNETMTQGIISGLGREIRSPTGRPITNVLQTDSAINPGNSGGPLLDSQGRVIGMTTAIYSPSGASAGVGFAIPIDTLKTVVDTLIKYGKVTRPMIGISYLESSQAQILGINEGVLVLDVPQGSEAAKAGLQGTRRSTFGQLELGDIIVGLDGERIRNEADLFRVLEEKKPGQVVTLEVIRGNDPRNLVKLQVKLSSSQ</sequence>
<dbReference type="GO" id="GO:0004252">
    <property type="term" value="F:serine-type endopeptidase activity"/>
    <property type="evidence" value="ECO:0007669"/>
    <property type="project" value="InterPro"/>
</dbReference>
<evidence type="ECO:0000313" key="6">
    <source>
        <dbReference type="EMBL" id="BAM83094.1"/>
    </source>
</evidence>
<dbReference type="Gene3D" id="2.30.42.10">
    <property type="match status" value="1"/>
</dbReference>
<dbReference type="PANTHER" id="PTHR43343:SF3">
    <property type="entry name" value="PROTEASE DO-LIKE 8, CHLOROPLASTIC"/>
    <property type="match status" value="1"/>
</dbReference>
<keyword evidence="3" id="KW-0378">Hydrolase</keyword>
<evidence type="ECO:0000256" key="4">
    <source>
        <dbReference type="ARBA" id="ARBA00022825"/>
    </source>
</evidence>
<keyword evidence="7" id="KW-1185">Reference proteome</keyword>
<dbReference type="Pfam" id="PF13180">
    <property type="entry name" value="PDZ_2"/>
    <property type="match status" value="1"/>
</dbReference>
<keyword evidence="2 6" id="KW-0645">Protease</keyword>
<dbReference type="OrthoDB" id="4217619at2759"/>
<dbReference type="KEGG" id="cme:CYME_CMT075C"/>
<dbReference type="InterPro" id="IPR036034">
    <property type="entry name" value="PDZ_sf"/>
</dbReference>
<evidence type="ECO:0000256" key="3">
    <source>
        <dbReference type="ARBA" id="ARBA00022801"/>
    </source>
</evidence>
<reference evidence="6 7" key="2">
    <citation type="journal article" date="2007" name="BMC Biol.">
        <title>A 100%-complete sequence reveals unusually simple genomic features in the hot-spring red alga Cyanidioschyzon merolae.</title>
        <authorList>
            <person name="Nozaki H."/>
            <person name="Takano H."/>
            <person name="Misumi O."/>
            <person name="Terasawa K."/>
            <person name="Matsuzaki M."/>
            <person name="Maruyama S."/>
            <person name="Nishida K."/>
            <person name="Yagisawa F."/>
            <person name="Yoshida Y."/>
            <person name="Fujiwara T."/>
            <person name="Takio S."/>
            <person name="Tamura K."/>
            <person name="Chung S.J."/>
            <person name="Nakamura S."/>
            <person name="Kuroiwa H."/>
            <person name="Tanaka K."/>
            <person name="Sato N."/>
            <person name="Kuroiwa T."/>
        </authorList>
    </citation>
    <scope>NUCLEOTIDE SEQUENCE [LARGE SCALE GENOMIC DNA]</scope>
    <source>
        <strain evidence="6 7">10D</strain>
    </source>
</reference>
<dbReference type="RefSeq" id="XP_005539130.1">
    <property type="nucleotide sequence ID" value="XM_005539073.1"/>
</dbReference>
<dbReference type="SUPFAM" id="SSF50494">
    <property type="entry name" value="Trypsin-like serine proteases"/>
    <property type="match status" value="1"/>
</dbReference>
<dbReference type="eggNOG" id="KOG1320">
    <property type="taxonomic scope" value="Eukaryota"/>
</dbReference>
<dbReference type="InterPro" id="IPR001478">
    <property type="entry name" value="PDZ"/>
</dbReference>
<dbReference type="PRINTS" id="PR00834">
    <property type="entry name" value="PROTEASES2C"/>
</dbReference>
<evidence type="ECO:0000313" key="7">
    <source>
        <dbReference type="Proteomes" id="UP000007014"/>
    </source>
</evidence>
<dbReference type="CDD" id="cd00990">
    <property type="entry name" value="cpPDZ_AtDEGP1-like"/>
    <property type="match status" value="1"/>
</dbReference>
<dbReference type="SMART" id="SM00228">
    <property type="entry name" value="PDZ"/>
    <property type="match status" value="1"/>
</dbReference>
<evidence type="ECO:0000256" key="2">
    <source>
        <dbReference type="ARBA" id="ARBA00022670"/>
    </source>
</evidence>
<dbReference type="InterPro" id="IPR039382">
    <property type="entry name" value="DEGP1/8_PDZ_dom"/>
</dbReference>
<dbReference type="OMA" id="IMSPEGY"/>
<dbReference type="Pfam" id="PF13365">
    <property type="entry name" value="Trypsin_2"/>
    <property type="match status" value="1"/>
</dbReference>